<proteinExistence type="predicted"/>
<feature type="non-terminal residue" evidence="2">
    <location>
        <position position="1"/>
    </location>
</feature>
<name>A0A9P5SFJ1_9FUNG</name>
<evidence type="ECO:0000313" key="2">
    <source>
        <dbReference type="EMBL" id="KAF9326173.1"/>
    </source>
</evidence>
<feature type="compositionally biased region" description="Basic and acidic residues" evidence="1">
    <location>
        <begin position="249"/>
        <end position="262"/>
    </location>
</feature>
<reference evidence="2" key="1">
    <citation type="journal article" date="2020" name="Fungal Divers.">
        <title>Resolving the Mortierellaceae phylogeny through synthesis of multi-gene phylogenetics and phylogenomics.</title>
        <authorList>
            <person name="Vandepol N."/>
            <person name="Liber J."/>
            <person name="Desiro A."/>
            <person name="Na H."/>
            <person name="Kennedy M."/>
            <person name="Barry K."/>
            <person name="Grigoriev I.V."/>
            <person name="Miller A.N."/>
            <person name="O'Donnell K."/>
            <person name="Stajich J.E."/>
            <person name="Bonito G."/>
        </authorList>
    </citation>
    <scope>NUCLEOTIDE SEQUENCE</scope>
    <source>
        <strain evidence="2">NVP1</strain>
    </source>
</reference>
<evidence type="ECO:0000256" key="1">
    <source>
        <dbReference type="SAM" id="MobiDB-lite"/>
    </source>
</evidence>
<feature type="region of interest" description="Disordered" evidence="1">
    <location>
        <begin position="177"/>
        <end position="277"/>
    </location>
</feature>
<feature type="compositionally biased region" description="Acidic residues" evidence="1">
    <location>
        <begin position="188"/>
        <end position="220"/>
    </location>
</feature>
<dbReference type="Proteomes" id="UP000696485">
    <property type="component" value="Unassembled WGS sequence"/>
</dbReference>
<comment type="caution">
    <text evidence="2">The sequence shown here is derived from an EMBL/GenBank/DDBJ whole genome shotgun (WGS) entry which is preliminary data.</text>
</comment>
<gene>
    <name evidence="2" type="ORF">BG006_010375</name>
</gene>
<organism evidence="2 3">
    <name type="scientific">Podila minutissima</name>
    <dbReference type="NCBI Taxonomy" id="64525"/>
    <lineage>
        <taxon>Eukaryota</taxon>
        <taxon>Fungi</taxon>
        <taxon>Fungi incertae sedis</taxon>
        <taxon>Mucoromycota</taxon>
        <taxon>Mortierellomycotina</taxon>
        <taxon>Mortierellomycetes</taxon>
        <taxon>Mortierellales</taxon>
        <taxon>Mortierellaceae</taxon>
        <taxon>Podila</taxon>
    </lineage>
</organism>
<dbReference type="AlphaFoldDB" id="A0A9P5SFJ1"/>
<accession>A0A9P5SFJ1</accession>
<dbReference type="EMBL" id="JAAAUY010000817">
    <property type="protein sequence ID" value="KAF9326173.1"/>
    <property type="molecule type" value="Genomic_DNA"/>
</dbReference>
<protein>
    <submittedName>
        <fullName evidence="2">Uncharacterized protein</fullName>
    </submittedName>
</protein>
<keyword evidence="3" id="KW-1185">Reference proteome</keyword>
<evidence type="ECO:0000313" key="3">
    <source>
        <dbReference type="Proteomes" id="UP000696485"/>
    </source>
</evidence>
<sequence length="410" mass="45736">TQAAVVALLCRRYHDLATCASEPLKQRIHFLAKADGSNLEDLYIWDSPQHLTRQQIFGFLHQRWSPDQLPLAPPEGAASWEAAPVYRKRLDQETIQALVPIGRIASDPTNEDASLLAVVLYAEQDVQDQQDVSTSGGRKQGENGLSWKYHNVVSIQQRDLATQRWELMSCTCHVPMNKSLTKTPIDTPQEEGKEDDEDDSDDDYWGQYGDEDSLSDEEEASAQHSRKRTEGEADEDDEDEYWHKYSQQQEKEEAAETKRKMEQSSNNIPEIAPIQAPPLPGQVDSTMLSSLLQLLVQEGNQQAAAEEIQDASPPQDDLVPIITATEREQDKSEEPMTATTTTTTSTAYLETPPVCSQSTADDLVTLVPSQAKAMVSITLEAAVRQATLEGLSKEQVFVLLENVYMSRSSE</sequence>